<evidence type="ECO:0000256" key="1">
    <source>
        <dbReference type="SAM" id="MobiDB-lite"/>
    </source>
</evidence>
<comment type="caution">
    <text evidence="3">The sequence shown here is derived from an EMBL/GenBank/DDBJ whole genome shotgun (WGS) entry which is preliminary data.</text>
</comment>
<feature type="domain" description="YjiS-like" evidence="2">
    <location>
        <begin position="27"/>
        <end position="59"/>
    </location>
</feature>
<evidence type="ECO:0000313" key="3">
    <source>
        <dbReference type="EMBL" id="RVU16672.1"/>
    </source>
</evidence>
<accession>A0A3S3U6I6</accession>
<organism evidence="3 4">
    <name type="scientific">Methylobacterium oryzihabitans</name>
    <dbReference type="NCBI Taxonomy" id="2499852"/>
    <lineage>
        <taxon>Bacteria</taxon>
        <taxon>Pseudomonadati</taxon>
        <taxon>Pseudomonadota</taxon>
        <taxon>Alphaproteobacteria</taxon>
        <taxon>Hyphomicrobiales</taxon>
        <taxon>Methylobacteriaceae</taxon>
        <taxon>Methylobacterium</taxon>
    </lineage>
</organism>
<gene>
    <name evidence="3" type="ORF">EOE48_16500</name>
</gene>
<proteinExistence type="predicted"/>
<dbReference type="Pfam" id="PF06568">
    <property type="entry name" value="YjiS-like"/>
    <property type="match status" value="1"/>
</dbReference>
<dbReference type="EMBL" id="SACP01000015">
    <property type="protein sequence ID" value="RVU16672.1"/>
    <property type="molecule type" value="Genomic_DNA"/>
</dbReference>
<sequence length="104" mass="11772">MTFGFAPLGVLSLAFGAARAVLRTATRVAVLWNRRQAIHRIAEFDDRMLKDIGLSRSDVSGALDVPWRHDPTEHLVDRRTSRRHPGRSLRVVGHGEGRSRDWAY</sequence>
<evidence type="ECO:0000259" key="2">
    <source>
        <dbReference type="Pfam" id="PF06568"/>
    </source>
</evidence>
<evidence type="ECO:0000313" key="4">
    <source>
        <dbReference type="Proteomes" id="UP000286997"/>
    </source>
</evidence>
<dbReference type="OrthoDB" id="7861975at2"/>
<name>A0A3S3U6I6_9HYPH</name>
<dbReference type="Proteomes" id="UP000286997">
    <property type="component" value="Unassembled WGS sequence"/>
</dbReference>
<dbReference type="InterPro" id="IPR009506">
    <property type="entry name" value="YjiS-like"/>
</dbReference>
<dbReference type="AlphaFoldDB" id="A0A3S3U6I6"/>
<dbReference type="RefSeq" id="WP_127731044.1">
    <property type="nucleotide sequence ID" value="NZ_SACP01000015.1"/>
</dbReference>
<protein>
    <submittedName>
        <fullName evidence="3">DUF1127 domain-containing protein</fullName>
    </submittedName>
</protein>
<reference evidence="3 4" key="1">
    <citation type="submission" date="2019-01" db="EMBL/GenBank/DDBJ databases">
        <authorList>
            <person name="Chen W.-M."/>
        </authorList>
    </citation>
    <scope>NUCLEOTIDE SEQUENCE [LARGE SCALE GENOMIC DNA]</scope>
    <source>
        <strain evidence="3 4">TER-1</strain>
    </source>
</reference>
<keyword evidence="4" id="KW-1185">Reference proteome</keyword>
<feature type="compositionally biased region" description="Basic and acidic residues" evidence="1">
    <location>
        <begin position="93"/>
        <end position="104"/>
    </location>
</feature>
<feature type="region of interest" description="Disordered" evidence="1">
    <location>
        <begin position="76"/>
        <end position="104"/>
    </location>
</feature>